<evidence type="ECO:0000256" key="1">
    <source>
        <dbReference type="ARBA" id="ARBA00022737"/>
    </source>
</evidence>
<dbReference type="InterPro" id="IPR011042">
    <property type="entry name" value="6-blade_b-propeller_TolB-like"/>
</dbReference>
<evidence type="ECO:0000313" key="3">
    <source>
        <dbReference type="EMBL" id="CAF1400268.1"/>
    </source>
</evidence>
<dbReference type="PANTHER" id="PTHR24104:SF25">
    <property type="entry name" value="PROTEIN LIN-41"/>
    <property type="match status" value="1"/>
</dbReference>
<evidence type="ECO:0000256" key="2">
    <source>
        <dbReference type="PROSITE-ProRule" id="PRU00504"/>
    </source>
</evidence>
<name>A0A815L901_9BILA</name>
<dbReference type="SUPFAM" id="SSF101898">
    <property type="entry name" value="NHL repeat"/>
    <property type="match status" value="1"/>
</dbReference>
<dbReference type="Pfam" id="PF01436">
    <property type="entry name" value="NHL"/>
    <property type="match status" value="4"/>
</dbReference>
<dbReference type="EMBL" id="CAJNOG010001033">
    <property type="protein sequence ID" value="CAF1400268.1"/>
    <property type="molecule type" value="Genomic_DNA"/>
</dbReference>
<dbReference type="Gene3D" id="2.120.10.30">
    <property type="entry name" value="TolB, C-terminal domain"/>
    <property type="match status" value="2"/>
</dbReference>
<accession>A0A815L901</accession>
<dbReference type="InterPro" id="IPR050952">
    <property type="entry name" value="TRIM-NHL_E3_ligases"/>
</dbReference>
<organism evidence="3 4">
    <name type="scientific">Adineta steineri</name>
    <dbReference type="NCBI Taxonomy" id="433720"/>
    <lineage>
        <taxon>Eukaryota</taxon>
        <taxon>Metazoa</taxon>
        <taxon>Spiralia</taxon>
        <taxon>Gnathifera</taxon>
        <taxon>Rotifera</taxon>
        <taxon>Eurotatoria</taxon>
        <taxon>Bdelloidea</taxon>
        <taxon>Adinetida</taxon>
        <taxon>Adinetidae</taxon>
        <taxon>Adineta</taxon>
    </lineage>
</organism>
<protein>
    <submittedName>
        <fullName evidence="3">Uncharacterized protein</fullName>
    </submittedName>
</protein>
<dbReference type="CDD" id="cd05819">
    <property type="entry name" value="NHL"/>
    <property type="match status" value="1"/>
</dbReference>
<feature type="repeat" description="NHL" evidence="2">
    <location>
        <begin position="666"/>
        <end position="697"/>
    </location>
</feature>
<dbReference type="InterPro" id="IPR001258">
    <property type="entry name" value="NHL_repeat"/>
</dbReference>
<comment type="caution">
    <text evidence="3">The sequence shown here is derived from an EMBL/GenBank/DDBJ whole genome shotgun (WGS) entry which is preliminary data.</text>
</comment>
<reference evidence="3" key="1">
    <citation type="submission" date="2021-02" db="EMBL/GenBank/DDBJ databases">
        <authorList>
            <person name="Nowell W R."/>
        </authorList>
    </citation>
    <scope>NUCLEOTIDE SEQUENCE</scope>
</reference>
<dbReference type="InterPro" id="IPR011044">
    <property type="entry name" value="Quino_amine_DH_bsu"/>
</dbReference>
<feature type="repeat" description="NHL" evidence="2">
    <location>
        <begin position="611"/>
        <end position="641"/>
    </location>
</feature>
<feature type="repeat" description="NHL" evidence="2">
    <location>
        <begin position="417"/>
        <end position="455"/>
    </location>
</feature>
<dbReference type="PROSITE" id="PS51125">
    <property type="entry name" value="NHL"/>
    <property type="match status" value="3"/>
</dbReference>
<sequence>MDYLGLLDEPDPSLDEVDSSFFDIIVYNPLTNSYTERIRLSQMWDMAVRFAIALVREAYDVTDDNVHDQIYWYIMFIISADILFDPNIRHHVYKVAEHYFRVFKPCLIRRLNRLPSIHDKYVRMNRLNTNDLFREPQYAEEKNLISLIDTHIPEQLSDSYFSSRFHFLFDLYHRWDYEDNDLFPRRQENSTRKLLEPLYKALVEIIYARVQNQICHCVKHDVREVPFTSQAFDEPQYDSLPFYIRWSHVSNMIEVINNRQVARHIIEQRMIWELFANEVSKQEIQYLIVDGLSHLKPTFENQHRRLIQEIQALQAEGETVHTDNHPRKAVENQVTGWVRNIYAAYELGPSISGSIPEDTHSALCKKMPRDHRNTPTISKNLTITDRMLTRSQLKQKEIQAKKIKFQQFGITIAGGNEIGQELNQLNHPSGIFIDNKKSIYIADYYNHRIVKWKLNSNTGQIIAGRNGYENQNNQLSYPKDIIFDKDTISFIIYDEGNKRVVRYFAQNQRNPEILMSNVACYGLTIDKNGFIYVSDCENHEVRRWKQGDKEGKLVAGGNGQGNHLNQLHYPTYIFIDQDYSLYISDCYNDRVMKLKKDAKEGIIVASGNGQGNSLKQLNRPHGVIVDDLGHIYVVDWGNNRVMRWCEGDKEGEIIVGGNDQGNQSNQLYYPTGLSFDNEENLYVADSWNHRIQKYEKLSN</sequence>
<keyword evidence="1" id="KW-0677">Repeat</keyword>
<dbReference type="GO" id="GO:0061630">
    <property type="term" value="F:ubiquitin protein ligase activity"/>
    <property type="evidence" value="ECO:0007669"/>
    <property type="project" value="TreeGrafter"/>
</dbReference>
<proteinExistence type="predicted"/>
<dbReference type="PANTHER" id="PTHR24104">
    <property type="entry name" value="E3 UBIQUITIN-PROTEIN LIGASE NHLRC1-RELATED"/>
    <property type="match status" value="1"/>
</dbReference>
<dbReference type="AlphaFoldDB" id="A0A815L901"/>
<dbReference type="GO" id="GO:0000209">
    <property type="term" value="P:protein polyubiquitination"/>
    <property type="evidence" value="ECO:0007669"/>
    <property type="project" value="TreeGrafter"/>
</dbReference>
<gene>
    <name evidence="3" type="ORF">JYZ213_LOCUS37716</name>
</gene>
<dbReference type="GO" id="GO:0043161">
    <property type="term" value="P:proteasome-mediated ubiquitin-dependent protein catabolic process"/>
    <property type="evidence" value="ECO:0007669"/>
    <property type="project" value="TreeGrafter"/>
</dbReference>
<dbReference type="SUPFAM" id="SSF50969">
    <property type="entry name" value="YVTN repeat-like/Quinoprotein amine dehydrogenase"/>
    <property type="match status" value="1"/>
</dbReference>
<dbReference type="Proteomes" id="UP000663845">
    <property type="component" value="Unassembled WGS sequence"/>
</dbReference>
<evidence type="ECO:0000313" key="4">
    <source>
        <dbReference type="Proteomes" id="UP000663845"/>
    </source>
</evidence>
<dbReference type="GO" id="GO:0008270">
    <property type="term" value="F:zinc ion binding"/>
    <property type="evidence" value="ECO:0007669"/>
    <property type="project" value="UniProtKB-KW"/>
</dbReference>